<dbReference type="NCBIfam" id="TIGR04226">
    <property type="entry name" value="RrgB_K2N_iso_D2"/>
    <property type="match status" value="1"/>
</dbReference>
<dbReference type="InterPro" id="IPR008964">
    <property type="entry name" value="Invasin/intimin_cell_adhesion"/>
</dbReference>
<dbReference type="InterPro" id="IPR026466">
    <property type="entry name" value="Fim_isopep_form_D2_dom"/>
</dbReference>
<gene>
    <name evidence="3" type="ORF">GO621_12030</name>
</gene>
<feature type="domain" description="DUF11" evidence="2">
    <location>
        <begin position="200"/>
        <end position="314"/>
    </location>
</feature>
<dbReference type="SUPFAM" id="SSF49373">
    <property type="entry name" value="Invasin/intimin cell-adhesion fragments"/>
    <property type="match status" value="1"/>
</dbReference>
<evidence type="ECO:0000259" key="2">
    <source>
        <dbReference type="Pfam" id="PF01345"/>
    </source>
</evidence>
<feature type="chain" id="PRO_5029888655" evidence="1">
    <location>
        <begin position="28"/>
        <end position="410"/>
    </location>
</feature>
<comment type="caution">
    <text evidence="3">The sequence shown here is derived from an EMBL/GenBank/DDBJ whole genome shotgun (WGS) entry which is preliminary data.</text>
</comment>
<evidence type="ECO:0000313" key="4">
    <source>
        <dbReference type="Proteomes" id="UP000462014"/>
    </source>
</evidence>
<dbReference type="Pfam" id="PF01345">
    <property type="entry name" value="DUF11"/>
    <property type="match status" value="1"/>
</dbReference>
<dbReference type="PANTHER" id="PTHR34819:SF3">
    <property type="entry name" value="CELL SURFACE PROTEIN"/>
    <property type="match status" value="1"/>
</dbReference>
<feature type="signal peptide" evidence="1">
    <location>
        <begin position="1"/>
        <end position="27"/>
    </location>
</feature>
<dbReference type="PANTHER" id="PTHR34819">
    <property type="entry name" value="LARGE CYSTEINE-RICH PERIPLASMIC PROTEIN OMCB"/>
    <property type="match status" value="1"/>
</dbReference>
<sequence length="410" mass="44212">MTVKRFPKFIAWLILLPAMFLSFRTVAGNPPTQVVTICEGTYTVLNAATTNAAGYQWYLNGQVIVGAYEKSYAAGKAGIYTVVAYNQNSCASAASDGIEVDMTTSDYITFNPLADKTLGNAPFRLTANSKNNSKITYTASPAGIVTIENDMLTLIGAGTVTITATADGKNSCGNAITSTQTLKVNPAGVKTIAAVNPTVDLALAASSDSKDVNVDQPFEYTLTVKNQSAQTATLVSVTDTLPAELSFVAVNNAVDGKAVYDPNTRLLTWKLDQLNASAYSELRFSAKASRHGTIKNTVKVASAEQDSNPTNNTAIDYKQILGINIPNVFTPNGDGKNDTFTIADLSQYKESELIIVNRWGGEVYQSKNYQNNWTGDKLDEGTYFYSLKVKNNNGEQEEYKGYITLLRSAI</sequence>
<keyword evidence="4" id="KW-1185">Reference proteome</keyword>
<dbReference type="RefSeq" id="WP_157567349.1">
    <property type="nucleotide sequence ID" value="NZ_WPIK01000010.1"/>
</dbReference>
<dbReference type="Gene3D" id="2.60.40.1080">
    <property type="match status" value="1"/>
</dbReference>
<dbReference type="InterPro" id="IPR026341">
    <property type="entry name" value="T9SS_type_B"/>
</dbReference>
<dbReference type="InterPro" id="IPR047589">
    <property type="entry name" value="DUF11_rpt"/>
</dbReference>
<dbReference type="Proteomes" id="UP000462014">
    <property type="component" value="Unassembled WGS sequence"/>
</dbReference>
<evidence type="ECO:0000313" key="3">
    <source>
        <dbReference type="EMBL" id="MVN22261.1"/>
    </source>
</evidence>
<protein>
    <submittedName>
        <fullName evidence="3">T9SS type B sorting domain-containing protein</fullName>
    </submittedName>
</protein>
<name>A0A7K1SY63_9SPHI</name>
<dbReference type="AlphaFoldDB" id="A0A7K1SY63"/>
<organism evidence="3 4">
    <name type="scientific">Mucilaginibacter arboris</name>
    <dbReference type="NCBI Taxonomy" id="2682090"/>
    <lineage>
        <taxon>Bacteria</taxon>
        <taxon>Pseudomonadati</taxon>
        <taxon>Bacteroidota</taxon>
        <taxon>Sphingobacteriia</taxon>
        <taxon>Sphingobacteriales</taxon>
        <taxon>Sphingobacteriaceae</taxon>
        <taxon>Mucilaginibacter</taxon>
    </lineage>
</organism>
<dbReference type="Pfam" id="PF13585">
    <property type="entry name" value="CHU_C"/>
    <property type="match status" value="1"/>
</dbReference>
<dbReference type="EMBL" id="WPIK01000010">
    <property type="protein sequence ID" value="MVN22261.1"/>
    <property type="molecule type" value="Genomic_DNA"/>
</dbReference>
<dbReference type="InterPro" id="IPR013783">
    <property type="entry name" value="Ig-like_fold"/>
</dbReference>
<dbReference type="NCBIfam" id="TIGR04131">
    <property type="entry name" value="Bac_Flav_CTERM"/>
    <property type="match status" value="1"/>
</dbReference>
<proteinExistence type="predicted"/>
<evidence type="ECO:0000256" key="1">
    <source>
        <dbReference type="SAM" id="SignalP"/>
    </source>
</evidence>
<reference evidence="3 4" key="1">
    <citation type="submission" date="2019-12" db="EMBL/GenBank/DDBJ databases">
        <title>Mucilaginibacter sp. HMF7410 genome sequencing and assembly.</title>
        <authorList>
            <person name="Kang H."/>
            <person name="Cha I."/>
            <person name="Kim H."/>
            <person name="Joh K."/>
        </authorList>
    </citation>
    <scope>NUCLEOTIDE SEQUENCE [LARGE SCALE GENOMIC DNA]</scope>
    <source>
        <strain evidence="3 4">HMF7410</strain>
    </source>
</reference>
<dbReference type="Gene3D" id="2.60.40.1170">
    <property type="entry name" value="Mu homology domain, subdomain B"/>
    <property type="match status" value="1"/>
</dbReference>
<dbReference type="Gene3D" id="2.60.40.10">
    <property type="entry name" value="Immunoglobulins"/>
    <property type="match status" value="1"/>
</dbReference>
<dbReference type="NCBIfam" id="TIGR01451">
    <property type="entry name" value="B_ant_repeat"/>
    <property type="match status" value="1"/>
</dbReference>
<accession>A0A7K1SY63</accession>
<dbReference type="InterPro" id="IPR001434">
    <property type="entry name" value="OmcB-like_DUF11"/>
</dbReference>
<keyword evidence="1" id="KW-0732">Signal</keyword>
<dbReference type="InterPro" id="IPR051172">
    <property type="entry name" value="Chlamydia_OmcB"/>
</dbReference>